<organism evidence="5 6">
    <name type="scientific">Lomentospora prolificans</name>
    <dbReference type="NCBI Taxonomy" id="41688"/>
    <lineage>
        <taxon>Eukaryota</taxon>
        <taxon>Fungi</taxon>
        <taxon>Dikarya</taxon>
        <taxon>Ascomycota</taxon>
        <taxon>Pezizomycotina</taxon>
        <taxon>Sordariomycetes</taxon>
        <taxon>Hypocreomycetidae</taxon>
        <taxon>Microascales</taxon>
        <taxon>Microascaceae</taxon>
        <taxon>Lomentospora</taxon>
    </lineage>
</organism>
<evidence type="ECO:0000256" key="1">
    <source>
        <dbReference type="ARBA" id="ARBA00022737"/>
    </source>
</evidence>
<evidence type="ECO:0000256" key="2">
    <source>
        <dbReference type="SAM" id="Coils"/>
    </source>
</evidence>
<proteinExistence type="predicted"/>
<evidence type="ECO:0000313" key="5">
    <source>
        <dbReference type="EMBL" id="PKS08099.1"/>
    </source>
</evidence>
<dbReference type="InParanoid" id="A0A2N3N6N2"/>
<feature type="region of interest" description="Disordered" evidence="3">
    <location>
        <begin position="1322"/>
        <end position="1374"/>
    </location>
</feature>
<keyword evidence="6" id="KW-1185">Reference proteome</keyword>
<comment type="caution">
    <text evidence="5">The sequence shown here is derived from an EMBL/GenBank/DDBJ whole genome shotgun (WGS) entry which is preliminary data.</text>
</comment>
<sequence>MCFNALTFVIQAWQGYEGMFENLGELLEKCVEFLERLDYYKPKMDVRLSRLACQNLQLFVELCDRMIKLRKKHTRLLAFTKQLFLNDNGIQELLGMMDRLNSKESLLVSAQTYKIVSDSADGIKLILDGQQEQKKLEDSKNWRKKIVAALGFAPASLGNDGEPVAGWERTISHRKNRLVEGTGRWLTDNEAFVSWSQSSAPEQSLFVIEGKPGSGKTSLMANGLRLVRKHGGSSASTSTRIVSACYSPESDTKKNMEHIDGVFFESASKALLWQLCTSYEAMTKSTAYIIDRQQEFDGNMDLWQNLFFENRELHNQDTTFFIFLDGIDPDFRSFVPLLQKLSAQPELRRKVRVCLTIQTQAAKDWLVPSRRIPFHKILISDHNIEDVKKYILFQLDSLPIFKDSGRPGIQQWRDRILGTLVEKCEGDYFRINNILKSLSRVDLISDIEAILADAGKTRVDQIDSEIQRLNEERTPTEIDEINTIIRWVSYGLVYINIDTLQSLLSLRSRRRNKETTPGDAQAHSSKLGPPEERKKAPSAEPLSALSLLPFRQKLQEKYTIFAVDEAGRVDWRTPEIRDRIPAKALGEDALEDNTTGLLGVVRDSEVQVVRHFLHTVCPPDLYRRFGFEQFFETKLGVGRKEKIHDDKENAQILCAIDCLHILVDDELSSDIELHKLAMHSLLVHITNTDLALADRNLKEQVGPLLVRVLTESGPIDRLFVPLVRPDFWTQQRMELDSWYEDNRVEWIYSGQATEVIVKWLRDSAVTKSISGELAGELLRGAKDASSNKTEVVLGYVAKRMARHLFDGRMAGLYDRGSERSAAMHILRVYLARIDPTGPNEATAKLLQHEYEDFWHSEARDYFENYECSSDFLAHAERWAIEILGRTNETSAWEMNMALNYEQLTRIHWHTQSKPNSMRAKRALELDPSNWDALLYLSSDPQYHNIPDEEAFDLLQKAKAQIEEARQKDSTWLNDPSKGTVLANIMLELGKALWHKSLYSDGPDSGDPLNEKLVEAAAIHRQSLEFGDPNFRIIGNIARLYDREEGWGLWMQFIKTLTSYSHRWSPLIADVNKNMLRSYYSSWDWPMQNKFAHAADCADGWDTVKAFFAACIAASNTYGEPRLQFDIRLHYGMTLFISTNNERQSEGLGILLDLLNMKFDKEAADRPRYDSEIDIEASLAIYYLREAIAENQTEARRLELGEKLAKFIDEHPRRFYFGPYDRHLTLACCLIRYEVRFKNGKLSDLAQSCLRHIIMNALELLSDDIEDNDASAFSILQTILAVLGDLDNFRTAWFMWAALAWDEKRDGEKKFVEEFKEEAVLIRIPQSDSDDGEQEKGPGEAGEAEVSQGGTDDGPPGGLPTNANEETVEDDDSDTASVISDLRYSGLGYSIWETCRYCGQAWTTMSKPMRICLDCPGRFCVDEACYRDFKAGKQSNYMGMMGAPALQCSPHHTFFAAPGCSYSTRKAIPSGHVVVGGSTKDDLKLATLEEWKAALREKYMQGFVQEGEEDSE</sequence>
<dbReference type="Pfam" id="PF24883">
    <property type="entry name" value="NPHP3_N"/>
    <property type="match status" value="1"/>
</dbReference>
<dbReference type="VEuPathDB" id="FungiDB:jhhlp_005374"/>
<keyword evidence="2" id="KW-0175">Coiled coil</keyword>
<dbReference type="Proteomes" id="UP000233524">
    <property type="component" value="Unassembled WGS sequence"/>
</dbReference>
<name>A0A2N3N6N2_9PEZI</name>
<keyword evidence="1" id="KW-0677">Repeat</keyword>
<evidence type="ECO:0000256" key="3">
    <source>
        <dbReference type="SAM" id="MobiDB-lite"/>
    </source>
</evidence>
<dbReference type="PANTHER" id="PTHR10039:SF17">
    <property type="entry name" value="FUNGAL STAND N-TERMINAL GOODBYE DOMAIN-CONTAINING PROTEIN-RELATED"/>
    <property type="match status" value="1"/>
</dbReference>
<dbReference type="PANTHER" id="PTHR10039">
    <property type="entry name" value="AMELOGENIN"/>
    <property type="match status" value="1"/>
</dbReference>
<dbReference type="SUPFAM" id="SSF52540">
    <property type="entry name" value="P-loop containing nucleoside triphosphate hydrolases"/>
    <property type="match status" value="1"/>
</dbReference>
<gene>
    <name evidence="5" type="ORF">jhhlp_005374</name>
</gene>
<protein>
    <recommendedName>
        <fullName evidence="4">Nephrocystin 3-like N-terminal domain-containing protein</fullName>
    </recommendedName>
</protein>
<reference evidence="5 6" key="1">
    <citation type="journal article" date="2017" name="G3 (Bethesda)">
        <title>First Draft Genome Sequence of the Pathogenic Fungus Lomentospora prolificans (Formerly Scedosporium prolificans).</title>
        <authorList>
            <person name="Luo R."/>
            <person name="Zimin A."/>
            <person name="Workman R."/>
            <person name="Fan Y."/>
            <person name="Pertea G."/>
            <person name="Grossman N."/>
            <person name="Wear M.P."/>
            <person name="Jia B."/>
            <person name="Miller H."/>
            <person name="Casadevall A."/>
            <person name="Timp W."/>
            <person name="Zhang S.X."/>
            <person name="Salzberg S.L."/>
        </authorList>
    </citation>
    <scope>NUCLEOTIDE SEQUENCE [LARGE SCALE GENOMIC DNA]</scope>
    <source>
        <strain evidence="5 6">JHH-5317</strain>
    </source>
</reference>
<dbReference type="InterPro" id="IPR027417">
    <property type="entry name" value="P-loop_NTPase"/>
</dbReference>
<dbReference type="EMBL" id="NLAX01000700">
    <property type="protein sequence ID" value="PKS08099.1"/>
    <property type="molecule type" value="Genomic_DNA"/>
</dbReference>
<feature type="region of interest" description="Disordered" evidence="3">
    <location>
        <begin position="511"/>
        <end position="540"/>
    </location>
</feature>
<dbReference type="OrthoDB" id="2913095at2759"/>
<dbReference type="InterPro" id="IPR056884">
    <property type="entry name" value="NPHP3-like_N"/>
</dbReference>
<feature type="coiled-coil region" evidence="2">
    <location>
        <begin position="947"/>
        <end position="974"/>
    </location>
</feature>
<accession>A0A2N3N6N2</accession>
<evidence type="ECO:0000259" key="4">
    <source>
        <dbReference type="Pfam" id="PF24883"/>
    </source>
</evidence>
<feature type="domain" description="Nephrocystin 3-like N-terminal" evidence="4">
    <location>
        <begin position="181"/>
        <end position="356"/>
    </location>
</feature>
<evidence type="ECO:0000313" key="6">
    <source>
        <dbReference type="Proteomes" id="UP000233524"/>
    </source>
</evidence>